<organism evidence="2 3">
    <name type="scientific">Prevotella melaninogenica</name>
    <dbReference type="NCBI Taxonomy" id="28132"/>
    <lineage>
        <taxon>Bacteria</taxon>
        <taxon>Pseudomonadati</taxon>
        <taxon>Bacteroidota</taxon>
        <taxon>Bacteroidia</taxon>
        <taxon>Bacteroidales</taxon>
        <taxon>Prevotellaceae</taxon>
        <taxon>Prevotella</taxon>
    </lineage>
</organism>
<keyword evidence="3" id="KW-1185">Reference proteome</keyword>
<dbReference type="Proteomes" id="UP000812077">
    <property type="component" value="Unassembled WGS sequence"/>
</dbReference>
<feature type="compositionally biased region" description="Polar residues" evidence="1">
    <location>
        <begin position="21"/>
        <end position="34"/>
    </location>
</feature>
<gene>
    <name evidence="2" type="ORF">KZO77_12510</name>
</gene>
<feature type="region of interest" description="Disordered" evidence="1">
    <location>
        <begin position="21"/>
        <end position="58"/>
    </location>
</feature>
<sequence length="58" mass="6388">MKTNQKQEYSSPRMEIISIQNESLLGGASNTVEESNGLKKNDYTTPSTGEHNGGEAEW</sequence>
<proteinExistence type="predicted"/>
<comment type="caution">
    <text evidence="2">The sequence shown here is derived from an EMBL/GenBank/DDBJ whole genome shotgun (WGS) entry which is preliminary data.</text>
</comment>
<name>A0ABS6Y8K2_9BACT</name>
<accession>A0ABS6Y8K2</accession>
<evidence type="ECO:0008006" key="4">
    <source>
        <dbReference type="Google" id="ProtNLM"/>
    </source>
</evidence>
<evidence type="ECO:0000256" key="1">
    <source>
        <dbReference type="SAM" id="MobiDB-lite"/>
    </source>
</evidence>
<reference evidence="2 3" key="1">
    <citation type="submission" date="2021-07" db="EMBL/GenBank/DDBJ databases">
        <title>Genomic diversity and antimicrobial resistance of Prevotella spp. isolated from chronic lung disease airways.</title>
        <authorList>
            <person name="Webb K.A."/>
            <person name="Olagoke O.S."/>
            <person name="Baird T."/>
            <person name="Neill J."/>
            <person name="Pham A."/>
            <person name="Wells T.J."/>
            <person name="Ramsay K.A."/>
            <person name="Bell S.C."/>
            <person name="Sarovich D.S."/>
            <person name="Price E.P."/>
        </authorList>
    </citation>
    <scope>NUCLEOTIDE SEQUENCE [LARGE SCALE GENOMIC DNA]</scope>
    <source>
        <strain evidence="2 3">SCHI0027.S.6</strain>
    </source>
</reference>
<dbReference type="EMBL" id="JAHXCP010000035">
    <property type="protein sequence ID" value="MBW4755830.1"/>
    <property type="molecule type" value="Genomic_DNA"/>
</dbReference>
<evidence type="ECO:0000313" key="3">
    <source>
        <dbReference type="Proteomes" id="UP000812077"/>
    </source>
</evidence>
<evidence type="ECO:0000313" key="2">
    <source>
        <dbReference type="EMBL" id="MBW4755830.1"/>
    </source>
</evidence>
<protein>
    <recommendedName>
        <fullName evidence="4">Lasso RiPP family leader peptide-containing protein</fullName>
    </recommendedName>
</protein>
<dbReference type="RefSeq" id="WP_219434200.1">
    <property type="nucleotide sequence ID" value="NZ_JAHXCE010000025.1"/>
</dbReference>